<dbReference type="RefSeq" id="WP_218234474.1">
    <property type="nucleotide sequence ID" value="NZ_BAABBB010000019.1"/>
</dbReference>
<evidence type="ECO:0000313" key="3">
    <source>
        <dbReference type="Proteomes" id="UP001500301"/>
    </source>
</evidence>
<evidence type="ECO:0000259" key="1">
    <source>
        <dbReference type="Pfam" id="PF00561"/>
    </source>
</evidence>
<dbReference type="Pfam" id="PF00561">
    <property type="entry name" value="Abhydrolase_1"/>
    <property type="match status" value="1"/>
</dbReference>
<dbReference type="PANTHER" id="PTHR43798:SF33">
    <property type="entry name" value="HYDROLASE, PUTATIVE (AFU_ORTHOLOGUE AFUA_2G14860)-RELATED"/>
    <property type="match status" value="1"/>
</dbReference>
<dbReference type="GO" id="GO:0016787">
    <property type="term" value="F:hydrolase activity"/>
    <property type="evidence" value="ECO:0007669"/>
    <property type="project" value="UniProtKB-KW"/>
</dbReference>
<feature type="domain" description="AB hydrolase-1" evidence="1">
    <location>
        <begin position="27"/>
        <end position="273"/>
    </location>
</feature>
<dbReference type="PANTHER" id="PTHR43798">
    <property type="entry name" value="MONOACYLGLYCEROL LIPASE"/>
    <property type="match status" value="1"/>
</dbReference>
<evidence type="ECO:0000313" key="2">
    <source>
        <dbReference type="EMBL" id="GAA3545224.1"/>
    </source>
</evidence>
<organism evidence="2 3">
    <name type="scientific">Nocardioides daeguensis</name>
    <dbReference type="NCBI Taxonomy" id="908359"/>
    <lineage>
        <taxon>Bacteria</taxon>
        <taxon>Bacillati</taxon>
        <taxon>Actinomycetota</taxon>
        <taxon>Actinomycetes</taxon>
        <taxon>Propionibacteriales</taxon>
        <taxon>Nocardioidaceae</taxon>
        <taxon>Nocardioides</taxon>
    </lineage>
</organism>
<keyword evidence="3" id="KW-1185">Reference proteome</keyword>
<accession>A0ABP6W3I8</accession>
<sequence length="289" mass="31994">MFDHFALEHAGLGEVRIRYRRGGSGSPVVLVHGHPRTHTTWHAVAERVARRHTVVCPDLRGYGGSSVPPDRPDHAQSSKRAMAGDIAALMSMLGHDRFAIVGHDRGALVAFRAAQDRPDRITHLVVMDGLPVVEHLERTDARFAQAWWHWWFLGQVDKPAERVINADPQAWYRTATPEAMGVANHADLWAALRDPAVVHGMCEDYRAGLGIDRAHDEADRAAGRRVAAPTLLLESEHDDLDIQGDPARIWRPWLARPLRHRLIPSGHHQAEEAPGAVADALLDFLATGS</sequence>
<proteinExistence type="predicted"/>
<dbReference type="InterPro" id="IPR000073">
    <property type="entry name" value="AB_hydrolase_1"/>
</dbReference>
<dbReference type="Proteomes" id="UP001500301">
    <property type="component" value="Unassembled WGS sequence"/>
</dbReference>
<name>A0ABP6W3I8_9ACTN</name>
<keyword evidence="2" id="KW-0378">Hydrolase</keyword>
<comment type="caution">
    <text evidence="2">The sequence shown here is derived from an EMBL/GenBank/DDBJ whole genome shotgun (WGS) entry which is preliminary data.</text>
</comment>
<reference evidence="3" key="1">
    <citation type="journal article" date="2019" name="Int. J. Syst. Evol. Microbiol.">
        <title>The Global Catalogue of Microorganisms (GCM) 10K type strain sequencing project: providing services to taxonomists for standard genome sequencing and annotation.</title>
        <authorList>
            <consortium name="The Broad Institute Genomics Platform"/>
            <consortium name="The Broad Institute Genome Sequencing Center for Infectious Disease"/>
            <person name="Wu L."/>
            <person name="Ma J."/>
        </authorList>
    </citation>
    <scope>NUCLEOTIDE SEQUENCE [LARGE SCALE GENOMIC DNA]</scope>
    <source>
        <strain evidence="3">JCM 17460</strain>
    </source>
</reference>
<dbReference type="EMBL" id="BAABBB010000019">
    <property type="protein sequence ID" value="GAA3545224.1"/>
    <property type="molecule type" value="Genomic_DNA"/>
</dbReference>
<protein>
    <submittedName>
        <fullName evidence="2">Alpha/beta hydrolase</fullName>
    </submittedName>
</protein>
<dbReference type="InterPro" id="IPR050266">
    <property type="entry name" value="AB_hydrolase_sf"/>
</dbReference>
<gene>
    <name evidence="2" type="ORF">GCM10022263_35440</name>
</gene>